<organism evidence="3 4">
    <name type="scientific">Roseococcus suduntuyensis</name>
    <dbReference type="NCBI Taxonomy" id="455361"/>
    <lineage>
        <taxon>Bacteria</taxon>
        <taxon>Pseudomonadati</taxon>
        <taxon>Pseudomonadota</taxon>
        <taxon>Alphaproteobacteria</taxon>
        <taxon>Acetobacterales</taxon>
        <taxon>Roseomonadaceae</taxon>
        <taxon>Roseococcus</taxon>
    </lineage>
</organism>
<sequence>MSDFRNDPPRVGTAGTTTGSTSFDPHAEITALREKVEALMSERVSPAIGSAVGSAEAAAHRATDAVRHQAENLSDFVHEKPLMAMASAALAGFVFALLVRR</sequence>
<keyword evidence="2" id="KW-0472">Membrane</keyword>
<evidence type="ECO:0000313" key="4">
    <source>
        <dbReference type="Proteomes" id="UP000553193"/>
    </source>
</evidence>
<dbReference type="RefSeq" id="WP_184384120.1">
    <property type="nucleotide sequence ID" value="NZ_JACIDJ010000003.1"/>
</dbReference>
<name>A0A840AEI3_9PROT</name>
<evidence type="ECO:0000256" key="2">
    <source>
        <dbReference type="SAM" id="Phobius"/>
    </source>
</evidence>
<evidence type="ECO:0000313" key="3">
    <source>
        <dbReference type="EMBL" id="MBB3898893.1"/>
    </source>
</evidence>
<dbReference type="AlphaFoldDB" id="A0A840AEI3"/>
<reference evidence="3 4" key="1">
    <citation type="submission" date="2020-08" db="EMBL/GenBank/DDBJ databases">
        <title>Genomic Encyclopedia of Type Strains, Phase IV (KMG-IV): sequencing the most valuable type-strain genomes for metagenomic binning, comparative biology and taxonomic classification.</title>
        <authorList>
            <person name="Goeker M."/>
        </authorList>
    </citation>
    <scope>NUCLEOTIDE SEQUENCE [LARGE SCALE GENOMIC DNA]</scope>
    <source>
        <strain evidence="3 4">DSM 19979</strain>
    </source>
</reference>
<accession>A0A840AEI3</accession>
<gene>
    <name evidence="3" type="ORF">GGQ83_002336</name>
</gene>
<feature type="compositionally biased region" description="Low complexity" evidence="1">
    <location>
        <begin position="12"/>
        <end position="22"/>
    </location>
</feature>
<dbReference type="EMBL" id="JACIDJ010000003">
    <property type="protein sequence ID" value="MBB3898893.1"/>
    <property type="molecule type" value="Genomic_DNA"/>
</dbReference>
<proteinExistence type="predicted"/>
<keyword evidence="2" id="KW-0812">Transmembrane</keyword>
<feature type="region of interest" description="Disordered" evidence="1">
    <location>
        <begin position="1"/>
        <end position="26"/>
    </location>
</feature>
<evidence type="ECO:0000256" key="1">
    <source>
        <dbReference type="SAM" id="MobiDB-lite"/>
    </source>
</evidence>
<protein>
    <submittedName>
        <fullName evidence="3">ElaB/YqjD/DUF883 family membrane-anchored ribosome-binding protein</fullName>
    </submittedName>
</protein>
<dbReference type="Proteomes" id="UP000553193">
    <property type="component" value="Unassembled WGS sequence"/>
</dbReference>
<comment type="caution">
    <text evidence="3">The sequence shown here is derived from an EMBL/GenBank/DDBJ whole genome shotgun (WGS) entry which is preliminary data.</text>
</comment>
<keyword evidence="2" id="KW-1133">Transmembrane helix</keyword>
<keyword evidence="4" id="KW-1185">Reference proteome</keyword>
<feature type="transmembrane region" description="Helical" evidence="2">
    <location>
        <begin position="82"/>
        <end position="99"/>
    </location>
</feature>